<dbReference type="PANTHER" id="PTHR34047">
    <property type="entry name" value="NUCLEAR INTRON MATURASE 1, MITOCHONDRIAL-RELATED"/>
    <property type="match status" value="1"/>
</dbReference>
<name>A0A1F6BNF5_9BACT</name>
<dbReference type="STRING" id="1798470.A3D55_01135"/>
<dbReference type="InterPro" id="IPR051083">
    <property type="entry name" value="GrpII_Intron_Splice-Mob/Def"/>
</dbReference>
<dbReference type="PANTHER" id="PTHR34047:SF8">
    <property type="entry name" value="PROTEIN YKFC"/>
    <property type="match status" value="1"/>
</dbReference>
<feature type="domain" description="Reverse transcriptase" evidence="1">
    <location>
        <begin position="1"/>
        <end position="139"/>
    </location>
</feature>
<comment type="caution">
    <text evidence="2">The sequence shown here is derived from an EMBL/GenBank/DDBJ whole genome shotgun (WGS) entry which is preliminary data.</text>
</comment>
<organism evidence="2 3">
    <name type="scientific">Candidatus Jorgensenbacteria bacterium RIFCSPHIGHO2_02_FULL_45_20</name>
    <dbReference type="NCBI Taxonomy" id="1798470"/>
    <lineage>
        <taxon>Bacteria</taxon>
        <taxon>Candidatus Joergenseniibacteriota</taxon>
    </lineage>
</organism>
<dbReference type="Pfam" id="PF00078">
    <property type="entry name" value="RVT_1"/>
    <property type="match status" value="1"/>
</dbReference>
<dbReference type="InterPro" id="IPR043502">
    <property type="entry name" value="DNA/RNA_pol_sf"/>
</dbReference>
<evidence type="ECO:0000259" key="1">
    <source>
        <dbReference type="PROSITE" id="PS50878"/>
    </source>
</evidence>
<dbReference type="SUPFAM" id="SSF56672">
    <property type="entry name" value="DNA/RNA polymerases"/>
    <property type="match status" value="1"/>
</dbReference>
<evidence type="ECO:0000313" key="3">
    <source>
        <dbReference type="Proteomes" id="UP000178825"/>
    </source>
</evidence>
<reference evidence="2 3" key="1">
    <citation type="journal article" date="2016" name="Nat. Commun.">
        <title>Thousands of microbial genomes shed light on interconnected biogeochemical processes in an aquifer system.</title>
        <authorList>
            <person name="Anantharaman K."/>
            <person name="Brown C.T."/>
            <person name="Hug L.A."/>
            <person name="Sharon I."/>
            <person name="Castelle C.J."/>
            <person name="Probst A.J."/>
            <person name="Thomas B.C."/>
            <person name="Singh A."/>
            <person name="Wilkins M.J."/>
            <person name="Karaoz U."/>
            <person name="Brodie E.L."/>
            <person name="Williams K.H."/>
            <person name="Hubbard S.S."/>
            <person name="Banfield J.F."/>
        </authorList>
    </citation>
    <scope>NUCLEOTIDE SEQUENCE [LARGE SCALE GENOMIC DNA]</scope>
</reference>
<dbReference type="CDD" id="cd01646">
    <property type="entry name" value="RT_Bac_retron_I"/>
    <property type="match status" value="1"/>
</dbReference>
<protein>
    <recommendedName>
        <fullName evidence="1">Reverse transcriptase domain-containing protein</fullName>
    </recommendedName>
</protein>
<proteinExistence type="predicted"/>
<sequence>MLKCDIKRFFASVDQHILERILERHIEDEDIRWLLEQVISSFHVVRPSRGLPLGNLTSQLLANVYMHEFDMFMKQELRVKYYIRYADDFVILSDDKRYLEELLPRIEDFLSKNLYLSLHEDKVSIETYASGVDFLGWVHFPDHRVLRTTTKRRVLRNVKGYPRHETLNSYRGFLGHGNTHKIQKQAGLVD</sequence>
<dbReference type="EMBL" id="MFKJ01000021">
    <property type="protein sequence ID" value="OGG38455.1"/>
    <property type="molecule type" value="Genomic_DNA"/>
</dbReference>
<dbReference type="PROSITE" id="PS50878">
    <property type="entry name" value="RT_POL"/>
    <property type="match status" value="1"/>
</dbReference>
<accession>A0A1F6BNF5</accession>
<dbReference type="AlphaFoldDB" id="A0A1F6BNF5"/>
<dbReference type="InterPro" id="IPR000477">
    <property type="entry name" value="RT_dom"/>
</dbReference>
<gene>
    <name evidence="2" type="ORF">A3D55_01135</name>
</gene>
<dbReference type="Proteomes" id="UP000178825">
    <property type="component" value="Unassembled WGS sequence"/>
</dbReference>
<evidence type="ECO:0000313" key="2">
    <source>
        <dbReference type="EMBL" id="OGG38455.1"/>
    </source>
</evidence>